<name>A0ABW9YQE5_9GAMM</name>
<reference evidence="2 3" key="1">
    <citation type="journal article" date="2017" name="Int. J. Syst. Evol. Microbiol.">
        <title>Photobacterium alginatilyticum sp. nov., a marine bacterium isolated from bottom seawater.</title>
        <authorList>
            <person name="Wang X."/>
            <person name="Wang Y."/>
            <person name="Yang X."/>
            <person name="Sun H."/>
            <person name="Li B."/>
            <person name="Zhang X.H."/>
        </authorList>
    </citation>
    <scope>NUCLEOTIDE SEQUENCE [LARGE SCALE GENOMIC DNA]</scope>
    <source>
        <strain evidence="2 3">P03D4</strain>
    </source>
</reference>
<dbReference type="InterPro" id="IPR052159">
    <property type="entry name" value="Competence_DNA_uptake"/>
</dbReference>
<dbReference type="InterPro" id="IPR001279">
    <property type="entry name" value="Metallo-B-lactamas"/>
</dbReference>
<protein>
    <recommendedName>
        <fullName evidence="1">Metallo-beta-lactamase domain-containing protein</fullName>
    </recommendedName>
</protein>
<comment type="caution">
    <text evidence="2">The sequence shown here is derived from an EMBL/GenBank/DDBJ whole genome shotgun (WGS) entry which is preliminary data.</text>
</comment>
<evidence type="ECO:0000313" key="2">
    <source>
        <dbReference type="EMBL" id="NBI56107.1"/>
    </source>
</evidence>
<dbReference type="Pfam" id="PF00753">
    <property type="entry name" value="Lactamase_B"/>
    <property type="match status" value="1"/>
</dbReference>
<dbReference type="RefSeq" id="WP_160658274.1">
    <property type="nucleotide sequence ID" value="NZ_RSEJ01000046.1"/>
</dbReference>
<dbReference type="PANTHER" id="PTHR30619">
    <property type="entry name" value="DNA INTERNALIZATION/COMPETENCE PROTEIN COMEC/REC2"/>
    <property type="match status" value="1"/>
</dbReference>
<dbReference type="EMBL" id="RSEJ01000046">
    <property type="protein sequence ID" value="NBI56107.1"/>
    <property type="molecule type" value="Genomic_DNA"/>
</dbReference>
<dbReference type="Proteomes" id="UP000738517">
    <property type="component" value="Unassembled WGS sequence"/>
</dbReference>
<dbReference type="Gene3D" id="3.60.15.10">
    <property type="entry name" value="Ribonuclease Z/Hydroxyacylglutathione hydrolase-like"/>
    <property type="match status" value="1"/>
</dbReference>
<dbReference type="SUPFAM" id="SSF56281">
    <property type="entry name" value="Metallo-hydrolase/oxidoreductase"/>
    <property type="match status" value="1"/>
</dbReference>
<sequence>MSDHVTLYAFDAENGDCLLLVNNTSGFTILIDSGPSKKSVSDRLISDIEKILPNKHINLAIVTHNDDDHIGGFKRFIKSGFSIEKFIFNSHDYIEKILKLARDRKVSLRQDIALTSNIKQKIIELELGDNGYFKEIVIDVFKINFRSPNVEKLEKYKKWLVTERRKIRNIKVSKSTKFVSKDEAILFSSSDDYFQEDNREPNGSSLALDIEFGSHKLLLLGDSHPSTVIDSFDKEHKHSYDLVKVSHHGSHKNTNNALLSLLDCDEYLICSNADNLHGHPSPITLLRIMESNKSSTIHVTKSNSNMRRIDDEYGINFNYPHNNHLAFIYEF</sequence>
<dbReference type="InterPro" id="IPR036866">
    <property type="entry name" value="RibonucZ/Hydroxyglut_hydro"/>
</dbReference>
<keyword evidence="3" id="KW-1185">Reference proteome</keyword>
<evidence type="ECO:0000313" key="3">
    <source>
        <dbReference type="Proteomes" id="UP000738517"/>
    </source>
</evidence>
<accession>A0ABW9YQE5</accession>
<organism evidence="2 3">
    <name type="scientific">Photobacterium alginatilyticum</name>
    <dbReference type="NCBI Taxonomy" id="1775171"/>
    <lineage>
        <taxon>Bacteria</taxon>
        <taxon>Pseudomonadati</taxon>
        <taxon>Pseudomonadota</taxon>
        <taxon>Gammaproteobacteria</taxon>
        <taxon>Vibrionales</taxon>
        <taxon>Vibrionaceae</taxon>
        <taxon>Photobacterium</taxon>
    </lineage>
</organism>
<gene>
    <name evidence="2" type="ORF">EIZ48_26745</name>
</gene>
<feature type="domain" description="Metallo-beta-lactamase" evidence="1">
    <location>
        <begin position="14"/>
        <end position="78"/>
    </location>
</feature>
<evidence type="ECO:0000259" key="1">
    <source>
        <dbReference type="Pfam" id="PF00753"/>
    </source>
</evidence>
<proteinExistence type="predicted"/>
<dbReference type="PANTHER" id="PTHR30619:SF1">
    <property type="entry name" value="RECOMBINATION PROTEIN 2"/>
    <property type="match status" value="1"/>
</dbReference>